<dbReference type="InterPro" id="IPR011990">
    <property type="entry name" value="TPR-like_helical_dom_sf"/>
</dbReference>
<dbReference type="Proteomes" id="UP001154282">
    <property type="component" value="Unassembled WGS sequence"/>
</dbReference>
<evidence type="ECO:0000313" key="4">
    <source>
        <dbReference type="Proteomes" id="UP001154282"/>
    </source>
</evidence>
<feature type="repeat" description="PPR" evidence="2">
    <location>
        <begin position="315"/>
        <end position="349"/>
    </location>
</feature>
<dbReference type="Gene3D" id="1.25.40.10">
    <property type="entry name" value="Tetratricopeptide repeat domain"/>
    <property type="match status" value="3"/>
</dbReference>
<dbReference type="AlphaFoldDB" id="A0AAV0Q949"/>
<dbReference type="Pfam" id="PF01535">
    <property type="entry name" value="PPR"/>
    <property type="match status" value="6"/>
</dbReference>
<comment type="caution">
    <text evidence="3">The sequence shown here is derived from an EMBL/GenBank/DDBJ whole genome shotgun (WGS) entry which is preliminary data.</text>
</comment>
<dbReference type="InterPro" id="IPR002885">
    <property type="entry name" value="PPR_rpt"/>
</dbReference>
<dbReference type="Pfam" id="PF13041">
    <property type="entry name" value="PPR_2"/>
    <property type="match status" value="1"/>
</dbReference>
<proteinExistence type="predicted"/>
<evidence type="ECO:0008006" key="5">
    <source>
        <dbReference type="Google" id="ProtNLM"/>
    </source>
</evidence>
<evidence type="ECO:0000256" key="1">
    <source>
        <dbReference type="ARBA" id="ARBA00022737"/>
    </source>
</evidence>
<evidence type="ECO:0000256" key="2">
    <source>
        <dbReference type="PROSITE-ProRule" id="PRU00708"/>
    </source>
</evidence>
<keyword evidence="1" id="KW-0677">Repeat</keyword>
<gene>
    <name evidence="3" type="ORF">LITE_LOCUS41852</name>
</gene>
<dbReference type="FunFam" id="1.25.40.10:FF:000184">
    <property type="entry name" value="Pentatricopeptide repeat-containing protein, chloroplastic"/>
    <property type="match status" value="1"/>
</dbReference>
<accession>A0AAV0Q949</accession>
<feature type="repeat" description="PPR" evidence="2">
    <location>
        <begin position="179"/>
        <end position="213"/>
    </location>
</feature>
<dbReference type="NCBIfam" id="TIGR00756">
    <property type="entry name" value="PPR"/>
    <property type="match status" value="3"/>
</dbReference>
<feature type="repeat" description="PPR" evidence="2">
    <location>
        <begin position="386"/>
        <end position="420"/>
    </location>
</feature>
<organism evidence="3 4">
    <name type="scientific">Linum tenue</name>
    <dbReference type="NCBI Taxonomy" id="586396"/>
    <lineage>
        <taxon>Eukaryota</taxon>
        <taxon>Viridiplantae</taxon>
        <taxon>Streptophyta</taxon>
        <taxon>Embryophyta</taxon>
        <taxon>Tracheophyta</taxon>
        <taxon>Spermatophyta</taxon>
        <taxon>Magnoliopsida</taxon>
        <taxon>eudicotyledons</taxon>
        <taxon>Gunneridae</taxon>
        <taxon>Pentapetalae</taxon>
        <taxon>rosids</taxon>
        <taxon>fabids</taxon>
        <taxon>Malpighiales</taxon>
        <taxon>Linaceae</taxon>
        <taxon>Linum</taxon>
    </lineage>
</organism>
<dbReference type="GO" id="GO:0003723">
    <property type="term" value="F:RNA binding"/>
    <property type="evidence" value="ECO:0007669"/>
    <property type="project" value="InterPro"/>
</dbReference>
<dbReference type="PANTHER" id="PTHR47926:SF529">
    <property type="entry name" value="TETRATRICOPEPTIDE-LIKE HELICAL DOMAIN SUPERFAMILY"/>
    <property type="match status" value="1"/>
</dbReference>
<dbReference type="GO" id="GO:0009451">
    <property type="term" value="P:RNA modification"/>
    <property type="evidence" value="ECO:0007669"/>
    <property type="project" value="InterPro"/>
</dbReference>
<protein>
    <recommendedName>
        <fullName evidence="5">Chlororespiratory reduction 4</fullName>
    </recommendedName>
</protein>
<dbReference type="PANTHER" id="PTHR47926">
    <property type="entry name" value="PENTATRICOPEPTIDE REPEAT-CONTAINING PROTEIN"/>
    <property type="match status" value="1"/>
</dbReference>
<dbReference type="PROSITE" id="PS51375">
    <property type="entry name" value="PPR"/>
    <property type="match status" value="3"/>
</dbReference>
<reference evidence="3" key="1">
    <citation type="submission" date="2022-08" db="EMBL/GenBank/DDBJ databases">
        <authorList>
            <person name="Gutierrez-Valencia J."/>
        </authorList>
    </citation>
    <scope>NUCLEOTIDE SEQUENCE</scope>
</reference>
<dbReference type="InterPro" id="IPR046960">
    <property type="entry name" value="PPR_At4g14850-like_plant"/>
</dbReference>
<dbReference type="EMBL" id="CAMGYJ010000009">
    <property type="protein sequence ID" value="CAI0540804.1"/>
    <property type="molecule type" value="Genomic_DNA"/>
</dbReference>
<sequence length="535" mass="59808">MAIPSVSLQPPSDLLLLQLCNNIHEVRQLHAKFLVSGLINHHPVVPRRLIQAYVATSHVEPAISIFKTSIHSPDAFLYNTIIRGLINDSSPDRAILFYKKLLLEGTVIPDNFTHTFVLKACSHLQEDEAVSVGRQVHCWMIKVGGELGSYVHSSLTHLYASLGFMDEAERVLRESFEENVDAVNAIISGYCRCGRVDEGRAKFEGMTDRNVASWSAMITGYTRNEMDLEALSLFQDMSMSDPELIPNESMVVSLLTACGRLGALPQGRWIHKYIERAGMKISTNLSTALIDMYAKCGNIQCSYEIFQNIASRDRDIVLWGAIISGLAKHGQAAKCLELFDEMVGHGIKPNGVIFTAVLSACNHSGLIGKGQECFDQMVKVFRIVPSIEHYGCMVDMLARAGRLAEAEELIASMPEKANSVIWGAFLSSCRKHNDVRRGSWAFQQLMEVEPLSGDRWKLGQLMLGNAGRKMEATKIRRFMHETEIETTVGCSFIEVDGVVHEFVAGDIMHKKAEEIYRMCRSIHRTMRKSFMNMTS</sequence>
<name>A0AAV0Q949_9ROSI</name>
<evidence type="ECO:0000313" key="3">
    <source>
        <dbReference type="EMBL" id="CAI0540804.1"/>
    </source>
</evidence>
<keyword evidence="4" id="KW-1185">Reference proteome</keyword>